<evidence type="ECO:0000256" key="3">
    <source>
        <dbReference type="ARBA" id="ARBA00023295"/>
    </source>
</evidence>
<proteinExistence type="inferred from homology"/>
<dbReference type="GO" id="GO:0004553">
    <property type="term" value="F:hydrolase activity, hydrolyzing O-glycosyl compounds"/>
    <property type="evidence" value="ECO:0007669"/>
    <property type="project" value="InterPro"/>
</dbReference>
<organism evidence="7 8">
    <name type="scientific">Pestalotiopsis fici (strain W106-1 / CGMCC3.15140)</name>
    <dbReference type="NCBI Taxonomy" id="1229662"/>
    <lineage>
        <taxon>Eukaryota</taxon>
        <taxon>Fungi</taxon>
        <taxon>Dikarya</taxon>
        <taxon>Ascomycota</taxon>
        <taxon>Pezizomycotina</taxon>
        <taxon>Sordariomycetes</taxon>
        <taxon>Xylariomycetidae</taxon>
        <taxon>Amphisphaeriales</taxon>
        <taxon>Sporocadaceae</taxon>
        <taxon>Pestalotiopsis</taxon>
    </lineage>
</organism>
<dbReference type="SUPFAM" id="SSF75005">
    <property type="entry name" value="Arabinanase/levansucrase/invertase"/>
    <property type="match status" value="1"/>
</dbReference>
<dbReference type="Gene3D" id="2.115.10.20">
    <property type="entry name" value="Glycosyl hydrolase domain, family 43"/>
    <property type="match status" value="1"/>
</dbReference>
<dbReference type="OMA" id="DWFLHFQ"/>
<dbReference type="GeneID" id="19275156"/>
<dbReference type="KEGG" id="pfy:PFICI_10143"/>
<feature type="domain" description="Beta-xylosidase C-terminal Concanavalin A-like" evidence="6">
    <location>
        <begin position="341"/>
        <end position="539"/>
    </location>
</feature>
<dbReference type="Proteomes" id="UP000030651">
    <property type="component" value="Unassembled WGS sequence"/>
</dbReference>
<dbReference type="STRING" id="1229662.W3WYW1"/>
<name>W3WYW1_PESFW</name>
<evidence type="ECO:0000313" key="8">
    <source>
        <dbReference type="Proteomes" id="UP000030651"/>
    </source>
</evidence>
<dbReference type="EMBL" id="KI912115">
    <property type="protein sequence ID" value="ETS78081.1"/>
    <property type="molecule type" value="Genomic_DNA"/>
</dbReference>
<evidence type="ECO:0000256" key="1">
    <source>
        <dbReference type="ARBA" id="ARBA00009865"/>
    </source>
</evidence>
<evidence type="ECO:0000313" key="7">
    <source>
        <dbReference type="EMBL" id="ETS78081.1"/>
    </source>
</evidence>
<dbReference type="InterPro" id="IPR013320">
    <property type="entry name" value="ConA-like_dom_sf"/>
</dbReference>
<dbReference type="AlphaFoldDB" id="W3WYW1"/>
<dbReference type="SUPFAM" id="SSF49899">
    <property type="entry name" value="Concanavalin A-like lectins/glucanases"/>
    <property type="match status" value="1"/>
</dbReference>
<sequence length="542" mass="59107">MLLTSIIAALVAGCAMAWPASQVNQPRQSSTFTNPIVYEDLPDLDVFRVGDVYYYSTSTFAYSPGAPLYKSYDLVNWAPVTHSVPTLDFGDKYNLPSATNRAYVKGIWASSVRYRASTDTFYWVGCIEFSKTYIYTSSGSNAGANGGEADSWNWQQAAVIDTCYYDCGLFIDDDDQMYVVYGNTQISVAKLSSDGLSQVSTQQVLSSGSTTIEGSHMYKINGYYWIVPTQPATAEWMYRSTSIYGPYEQRVLVSSIPAPLANAGSPHQGGFVETQDGEWYYISFMDSYPAGRMPVMAPLSWDSNGWPYVVTNSSGGWAVEYDAPVVTSKTVPSLTGTDTFSFLGDEWEWNHNPDTSKWSIANGGGLVLQTATITDDLFTARNTLTHRIIGPVSEAVFEFDISAMSDGDRAGAAMFRDQSAYIGVHKSGSTATLVYVNGITLADRTWTTSSTGTVAATGPTVAQSTVYLKIRANVTPAFGLAPVRPATFSYSLDGQTWTQLGGDFLLVNTWTYFTGYRYAAFNFATKALGGAVTLKSFSMENV</sequence>
<feature type="chain" id="PRO_5004834051" description="Beta-xylosidase C-terminal Concanavalin A-like domain-containing protein" evidence="5">
    <location>
        <begin position="18"/>
        <end position="542"/>
    </location>
</feature>
<keyword evidence="3 4" id="KW-0326">Glycosidase</keyword>
<comment type="similarity">
    <text evidence="1 4">Belongs to the glycosyl hydrolase 43 family.</text>
</comment>
<dbReference type="eggNOG" id="ENOG502QVC0">
    <property type="taxonomic scope" value="Eukaryota"/>
</dbReference>
<dbReference type="Pfam" id="PF17851">
    <property type="entry name" value="GH43_C2"/>
    <property type="match status" value="1"/>
</dbReference>
<dbReference type="InParanoid" id="W3WYW1"/>
<dbReference type="InterPro" id="IPR051795">
    <property type="entry name" value="Glycosyl_Hydrlase_43"/>
</dbReference>
<evidence type="ECO:0000256" key="4">
    <source>
        <dbReference type="RuleBase" id="RU361187"/>
    </source>
</evidence>
<feature type="signal peptide" evidence="5">
    <location>
        <begin position="1"/>
        <end position="17"/>
    </location>
</feature>
<dbReference type="PANTHER" id="PTHR42812">
    <property type="entry name" value="BETA-XYLOSIDASE"/>
    <property type="match status" value="1"/>
</dbReference>
<protein>
    <recommendedName>
        <fullName evidence="6">Beta-xylosidase C-terminal Concanavalin A-like domain-containing protein</fullName>
    </recommendedName>
</protein>
<keyword evidence="8" id="KW-1185">Reference proteome</keyword>
<dbReference type="InterPro" id="IPR006710">
    <property type="entry name" value="Glyco_hydro_43"/>
</dbReference>
<dbReference type="OrthoDB" id="2139957at2759"/>
<dbReference type="Gene3D" id="2.60.120.200">
    <property type="match status" value="1"/>
</dbReference>
<dbReference type="Pfam" id="PF04616">
    <property type="entry name" value="Glyco_hydro_43"/>
    <property type="match status" value="1"/>
</dbReference>
<dbReference type="HOGENOM" id="CLU_016508_1_1_1"/>
<evidence type="ECO:0000259" key="6">
    <source>
        <dbReference type="Pfam" id="PF17851"/>
    </source>
</evidence>
<dbReference type="GO" id="GO:0005975">
    <property type="term" value="P:carbohydrate metabolic process"/>
    <property type="evidence" value="ECO:0007669"/>
    <property type="project" value="InterPro"/>
</dbReference>
<gene>
    <name evidence="7" type="ORF">PFICI_10143</name>
</gene>
<evidence type="ECO:0000256" key="5">
    <source>
        <dbReference type="SAM" id="SignalP"/>
    </source>
</evidence>
<dbReference type="CDD" id="cd09001">
    <property type="entry name" value="GH43_FsAxh1-like"/>
    <property type="match status" value="1"/>
</dbReference>
<reference evidence="8" key="1">
    <citation type="journal article" date="2015" name="BMC Genomics">
        <title>Genomic and transcriptomic analysis of the endophytic fungus Pestalotiopsis fici reveals its lifestyle and high potential for synthesis of natural products.</title>
        <authorList>
            <person name="Wang X."/>
            <person name="Zhang X."/>
            <person name="Liu L."/>
            <person name="Xiang M."/>
            <person name="Wang W."/>
            <person name="Sun X."/>
            <person name="Che Y."/>
            <person name="Guo L."/>
            <person name="Liu G."/>
            <person name="Guo L."/>
            <person name="Wang C."/>
            <person name="Yin W.B."/>
            <person name="Stadler M."/>
            <person name="Zhang X."/>
            <person name="Liu X."/>
        </authorList>
    </citation>
    <scope>NUCLEOTIDE SEQUENCE [LARGE SCALE GENOMIC DNA]</scope>
    <source>
        <strain evidence="8">W106-1 / CGMCC3.15140</strain>
    </source>
</reference>
<dbReference type="InterPro" id="IPR023296">
    <property type="entry name" value="Glyco_hydro_beta-prop_sf"/>
</dbReference>
<accession>W3WYW1</accession>
<dbReference type="PANTHER" id="PTHR42812:SF15">
    <property type="entry name" value="HYDROLASE, PUTATIVE (AFU_ORTHOLOGUE AFUA_2G00930)-RELATED"/>
    <property type="match status" value="1"/>
</dbReference>
<keyword evidence="5" id="KW-0732">Signal</keyword>
<dbReference type="InterPro" id="IPR041542">
    <property type="entry name" value="GH43_C2"/>
</dbReference>
<keyword evidence="2 4" id="KW-0378">Hydrolase</keyword>
<evidence type="ECO:0000256" key="2">
    <source>
        <dbReference type="ARBA" id="ARBA00022801"/>
    </source>
</evidence>
<dbReference type="RefSeq" id="XP_007836915.1">
    <property type="nucleotide sequence ID" value="XM_007838724.1"/>
</dbReference>